<evidence type="ECO:0000256" key="2">
    <source>
        <dbReference type="ARBA" id="ARBA00023125"/>
    </source>
</evidence>
<keyword evidence="9" id="KW-1185">Reference proteome</keyword>
<organism evidence="8 9">
    <name type="scientific">Staphylotrichum tortipilum</name>
    <dbReference type="NCBI Taxonomy" id="2831512"/>
    <lineage>
        <taxon>Eukaryota</taxon>
        <taxon>Fungi</taxon>
        <taxon>Dikarya</taxon>
        <taxon>Ascomycota</taxon>
        <taxon>Pezizomycotina</taxon>
        <taxon>Sordariomycetes</taxon>
        <taxon>Sordariomycetidae</taxon>
        <taxon>Sordariales</taxon>
        <taxon>Chaetomiaceae</taxon>
        <taxon>Staphylotrichum</taxon>
    </lineage>
</organism>
<gene>
    <name evidence="8" type="ORF">C8A05DRAFT_43338</name>
</gene>
<evidence type="ECO:0000256" key="5">
    <source>
        <dbReference type="SAM" id="MobiDB-lite"/>
    </source>
</evidence>
<dbReference type="GO" id="GO:0001002">
    <property type="term" value="F:RNA polymerase III type 1 promoter sequence-specific DNA binding"/>
    <property type="evidence" value="ECO:0007669"/>
    <property type="project" value="TreeGrafter"/>
</dbReference>
<dbReference type="GO" id="GO:0006384">
    <property type="term" value="P:transcription initiation at RNA polymerase III promoter"/>
    <property type="evidence" value="ECO:0007669"/>
    <property type="project" value="InterPro"/>
</dbReference>
<dbReference type="EMBL" id="MU855449">
    <property type="protein sequence ID" value="KAK3903435.1"/>
    <property type="molecule type" value="Genomic_DNA"/>
</dbReference>
<dbReference type="GO" id="GO:0000127">
    <property type="term" value="C:transcription factor TFIIIC complex"/>
    <property type="evidence" value="ECO:0007669"/>
    <property type="project" value="InterPro"/>
</dbReference>
<dbReference type="InterPro" id="IPR040454">
    <property type="entry name" value="TF_IIIC_Tfc1/Sfc1"/>
</dbReference>
<dbReference type="InterPro" id="IPR019136">
    <property type="entry name" value="TF_IIIC_su-5_HTH"/>
</dbReference>
<feature type="compositionally biased region" description="Acidic residues" evidence="5">
    <location>
        <begin position="642"/>
        <end position="651"/>
    </location>
</feature>
<evidence type="ECO:0000256" key="3">
    <source>
        <dbReference type="ARBA" id="ARBA00023163"/>
    </source>
</evidence>
<dbReference type="InterPro" id="IPR042536">
    <property type="entry name" value="TFIIIC_tauA_Sfc1"/>
</dbReference>
<reference evidence="8" key="2">
    <citation type="submission" date="2023-05" db="EMBL/GenBank/DDBJ databases">
        <authorList>
            <consortium name="Lawrence Berkeley National Laboratory"/>
            <person name="Steindorff A."/>
            <person name="Hensen N."/>
            <person name="Bonometti L."/>
            <person name="Westerberg I."/>
            <person name="Brannstrom I.O."/>
            <person name="Guillou S."/>
            <person name="Cros-Aarteil S."/>
            <person name="Calhoun S."/>
            <person name="Haridas S."/>
            <person name="Kuo A."/>
            <person name="Mondo S."/>
            <person name="Pangilinan J."/>
            <person name="Riley R."/>
            <person name="Labutti K."/>
            <person name="Andreopoulos B."/>
            <person name="Lipzen A."/>
            <person name="Chen C."/>
            <person name="Yanf M."/>
            <person name="Daum C."/>
            <person name="Ng V."/>
            <person name="Clum A."/>
            <person name="Ohm R."/>
            <person name="Martin F."/>
            <person name="Silar P."/>
            <person name="Natvig D."/>
            <person name="Lalanne C."/>
            <person name="Gautier V."/>
            <person name="Ament-Velasquez S.L."/>
            <person name="Kruys A."/>
            <person name="Hutchinson M.I."/>
            <person name="Powell A.J."/>
            <person name="Barry K."/>
            <person name="Miller A.N."/>
            <person name="Grigoriev I.V."/>
            <person name="Debuchy R."/>
            <person name="Gladieux P."/>
            <person name="Thoren M.H."/>
            <person name="Johannesson H."/>
        </authorList>
    </citation>
    <scope>NUCLEOTIDE SEQUENCE</scope>
    <source>
        <strain evidence="8">CBS 103.79</strain>
    </source>
</reference>
<sequence length="772" mass="86388">MAASDQHGDETAPTYTIPPRRLGALEHPLIIKNLDKGIKTFGQNNAFQAILDSASPQISVPLYLRYDNPAARPLTSHNALTHNVVLKITVPKRTGRKRKRGTDGPWEGPTEQPPSAQDLAAPPVVFSRDRLDTPRVLRRKLQDNVDKYTVEPIGVINNTHRYRGLADFQYALGESQFMQKFVQNVLPGDVTKLKEFALQPGIESGANIDLIPPPYFTPISLPFGYNYAQNPHTKEISPGPSDASAAGSDSEGQEWARVVNVTSRVPAAGYFIAHDEYPVPTGPRRQPDMSDPQIAAIISEMAFAMEERPIWTRRSMWNRLGAKFAELPKNGGLVRHCLQYAGYQFKGGPWRDALVKYGLDPRTDPKYRVYQTLIFKLHKTRIGSVGRSWQALRRKDIGVANFGKAWKDLRGAADDDAALRTHMFDGEAFSTDGKVWQVCDITDPLLARLFADAEVRTECDAEVSGYFHRVLWSVAKAIMKCKMVAIRFNRTLTDADFSAALEAVKAVPPGQQQQQDGEGAALGPGNSIGISLPDLQLTAAEYEQLRGGKYRPRPGIKSSGREVVEGVARRRKTHYRVRIPLKEAEDREAVKMIRLLAQNAQDKRAAEEAATAAAGLEEASPRMGVGKGVERAVKPAGRKEEDREEGEEEDEQRDRRAFQEMLEEMEGEGSEDDEDDEAEEEEEEEEEEEATPVKRPRQRDADDELEREEEFEEGGYSDEDDQEDMGDEDEEEEEEDEYGLGEDGEDGGEGFEEEYYDEEGEAFPRPWEDGGE</sequence>
<evidence type="ECO:0000259" key="7">
    <source>
        <dbReference type="Pfam" id="PF17682"/>
    </source>
</evidence>
<feature type="region of interest" description="Disordered" evidence="5">
    <location>
        <begin position="91"/>
        <end position="121"/>
    </location>
</feature>
<feature type="region of interest" description="Disordered" evidence="5">
    <location>
        <begin position="232"/>
        <end position="251"/>
    </location>
</feature>
<comment type="subcellular location">
    <subcellularLocation>
        <location evidence="1">Nucleus</location>
    </subcellularLocation>
</comment>
<accession>A0AAN6MN37</accession>
<protein>
    <submittedName>
        <fullName evidence="8">Transcription factor tau subunit sfc1</fullName>
    </submittedName>
</protein>
<feature type="region of interest" description="Disordered" evidence="5">
    <location>
        <begin position="612"/>
        <end position="772"/>
    </location>
</feature>
<reference evidence="8" key="1">
    <citation type="journal article" date="2023" name="Mol. Phylogenet. Evol.">
        <title>Genome-scale phylogeny and comparative genomics of the fungal order Sordariales.</title>
        <authorList>
            <person name="Hensen N."/>
            <person name="Bonometti L."/>
            <person name="Westerberg I."/>
            <person name="Brannstrom I.O."/>
            <person name="Guillou S."/>
            <person name="Cros-Aarteil S."/>
            <person name="Calhoun S."/>
            <person name="Haridas S."/>
            <person name="Kuo A."/>
            <person name="Mondo S."/>
            <person name="Pangilinan J."/>
            <person name="Riley R."/>
            <person name="LaButti K."/>
            <person name="Andreopoulos B."/>
            <person name="Lipzen A."/>
            <person name="Chen C."/>
            <person name="Yan M."/>
            <person name="Daum C."/>
            <person name="Ng V."/>
            <person name="Clum A."/>
            <person name="Steindorff A."/>
            <person name="Ohm R.A."/>
            <person name="Martin F."/>
            <person name="Silar P."/>
            <person name="Natvig D.O."/>
            <person name="Lalanne C."/>
            <person name="Gautier V."/>
            <person name="Ament-Velasquez S.L."/>
            <person name="Kruys A."/>
            <person name="Hutchinson M.I."/>
            <person name="Powell A.J."/>
            <person name="Barry K."/>
            <person name="Miller A.N."/>
            <person name="Grigoriev I.V."/>
            <person name="Debuchy R."/>
            <person name="Gladieux P."/>
            <person name="Hiltunen Thoren M."/>
            <person name="Johannesson H."/>
        </authorList>
    </citation>
    <scope>NUCLEOTIDE SEQUENCE</scope>
    <source>
        <strain evidence="8">CBS 103.79</strain>
    </source>
</reference>
<feature type="compositionally biased region" description="Basic and acidic residues" evidence="5">
    <location>
        <begin position="628"/>
        <end position="641"/>
    </location>
</feature>
<dbReference type="GO" id="GO:0001003">
    <property type="term" value="F:RNA polymerase III type 2 promoter sequence-specific DNA binding"/>
    <property type="evidence" value="ECO:0007669"/>
    <property type="project" value="TreeGrafter"/>
</dbReference>
<keyword evidence="4" id="KW-0539">Nucleus</keyword>
<evidence type="ECO:0000256" key="1">
    <source>
        <dbReference type="ARBA" id="ARBA00004123"/>
    </source>
</evidence>
<dbReference type="GO" id="GO:0005634">
    <property type="term" value="C:nucleus"/>
    <property type="evidence" value="ECO:0007669"/>
    <property type="project" value="UniProtKB-SubCell"/>
</dbReference>
<dbReference type="PANTHER" id="PTHR13230:SF5">
    <property type="entry name" value="GENERAL TRANSCRIPTION FACTOR 3C POLYPEPTIDE 5"/>
    <property type="match status" value="1"/>
</dbReference>
<dbReference type="Pfam" id="PF17682">
    <property type="entry name" value="Tau95_N"/>
    <property type="match status" value="1"/>
</dbReference>
<evidence type="ECO:0000313" key="8">
    <source>
        <dbReference type="EMBL" id="KAK3903435.1"/>
    </source>
</evidence>
<proteinExistence type="predicted"/>
<dbReference type="Proteomes" id="UP001303889">
    <property type="component" value="Unassembled WGS sequence"/>
</dbReference>
<evidence type="ECO:0000256" key="4">
    <source>
        <dbReference type="ARBA" id="ARBA00023242"/>
    </source>
</evidence>
<evidence type="ECO:0000313" key="9">
    <source>
        <dbReference type="Proteomes" id="UP001303889"/>
    </source>
</evidence>
<feature type="compositionally biased region" description="Low complexity" evidence="5">
    <location>
        <begin position="237"/>
        <end position="250"/>
    </location>
</feature>
<comment type="caution">
    <text evidence="8">The sequence shown here is derived from an EMBL/GenBank/DDBJ whole genome shotgun (WGS) entry which is preliminary data.</text>
</comment>
<feature type="compositionally biased region" description="Acidic residues" evidence="5">
    <location>
        <begin position="701"/>
        <end position="761"/>
    </location>
</feature>
<dbReference type="Gene3D" id="3.30.200.160">
    <property type="entry name" value="TFIIIC, subcomplex tauA, subunit Sfc1, barrel domain"/>
    <property type="match status" value="1"/>
</dbReference>
<dbReference type="Pfam" id="PF09734">
    <property type="entry name" value="Tau95"/>
    <property type="match status" value="1"/>
</dbReference>
<dbReference type="AlphaFoldDB" id="A0AAN6MN37"/>
<feature type="compositionally biased region" description="Acidic residues" evidence="5">
    <location>
        <begin position="661"/>
        <end position="690"/>
    </location>
</feature>
<keyword evidence="3" id="KW-0804">Transcription</keyword>
<dbReference type="PANTHER" id="PTHR13230">
    <property type="entry name" value="GENERAL TRANSCRIPTION FACTOR IIIC, POLYPEPTIDE 5"/>
    <property type="match status" value="1"/>
</dbReference>
<name>A0AAN6MN37_9PEZI</name>
<feature type="domain" description="Transcription factor IIIC subunit 5 HTH" evidence="6">
    <location>
        <begin position="210"/>
        <end position="376"/>
    </location>
</feature>
<dbReference type="InterPro" id="IPR041499">
    <property type="entry name" value="Tfc1/Sfc1_N"/>
</dbReference>
<keyword evidence="2" id="KW-0238">DNA-binding</keyword>
<evidence type="ECO:0000259" key="6">
    <source>
        <dbReference type="Pfam" id="PF09734"/>
    </source>
</evidence>
<feature type="domain" description="Transcription factor IIIC subunit Tfc1/Sfc1 triple barrel" evidence="7">
    <location>
        <begin position="24"/>
        <end position="170"/>
    </location>
</feature>